<accession>D6WBC7</accession>
<keyword evidence="3" id="KW-1185">Reference proteome</keyword>
<organism evidence="2 3">
    <name type="scientific">Tribolium castaneum</name>
    <name type="common">Red flour beetle</name>
    <dbReference type="NCBI Taxonomy" id="7070"/>
    <lineage>
        <taxon>Eukaryota</taxon>
        <taxon>Metazoa</taxon>
        <taxon>Ecdysozoa</taxon>
        <taxon>Arthropoda</taxon>
        <taxon>Hexapoda</taxon>
        <taxon>Insecta</taxon>
        <taxon>Pterygota</taxon>
        <taxon>Neoptera</taxon>
        <taxon>Endopterygota</taxon>
        <taxon>Coleoptera</taxon>
        <taxon>Polyphaga</taxon>
        <taxon>Cucujiformia</taxon>
        <taxon>Tenebrionidae</taxon>
        <taxon>Tenebrionidae incertae sedis</taxon>
        <taxon>Tribolium</taxon>
    </lineage>
</organism>
<dbReference type="EMBL" id="KQ971312">
    <property type="protein sequence ID" value="EEZ98718.1"/>
    <property type="molecule type" value="Genomic_DNA"/>
</dbReference>
<name>D6WBC7_TRICA</name>
<reference evidence="2 3" key="1">
    <citation type="journal article" date="2008" name="Nature">
        <title>The genome of the model beetle and pest Tribolium castaneum.</title>
        <authorList>
            <consortium name="Tribolium Genome Sequencing Consortium"/>
            <person name="Richards S."/>
            <person name="Gibbs R.A."/>
            <person name="Weinstock G.M."/>
            <person name="Brown S.J."/>
            <person name="Denell R."/>
            <person name="Beeman R.W."/>
            <person name="Gibbs R."/>
            <person name="Beeman R.W."/>
            <person name="Brown S.J."/>
            <person name="Bucher G."/>
            <person name="Friedrich M."/>
            <person name="Grimmelikhuijzen C.J."/>
            <person name="Klingler M."/>
            <person name="Lorenzen M."/>
            <person name="Richards S."/>
            <person name="Roth S."/>
            <person name="Schroder R."/>
            <person name="Tautz D."/>
            <person name="Zdobnov E.M."/>
            <person name="Muzny D."/>
            <person name="Gibbs R.A."/>
            <person name="Weinstock G.M."/>
            <person name="Attaway T."/>
            <person name="Bell S."/>
            <person name="Buhay C.J."/>
            <person name="Chandrabose M.N."/>
            <person name="Chavez D."/>
            <person name="Clerk-Blankenburg K.P."/>
            <person name="Cree A."/>
            <person name="Dao M."/>
            <person name="Davis C."/>
            <person name="Chacko J."/>
            <person name="Dinh H."/>
            <person name="Dugan-Rocha S."/>
            <person name="Fowler G."/>
            <person name="Garner T.T."/>
            <person name="Garnes J."/>
            <person name="Gnirke A."/>
            <person name="Hawes A."/>
            <person name="Hernandez J."/>
            <person name="Hines S."/>
            <person name="Holder M."/>
            <person name="Hume J."/>
            <person name="Jhangiani S.N."/>
            <person name="Joshi V."/>
            <person name="Khan Z.M."/>
            <person name="Jackson L."/>
            <person name="Kovar C."/>
            <person name="Kowis A."/>
            <person name="Lee S."/>
            <person name="Lewis L.R."/>
            <person name="Margolis J."/>
            <person name="Morgan M."/>
            <person name="Nazareth L.V."/>
            <person name="Nguyen N."/>
            <person name="Okwuonu G."/>
            <person name="Parker D."/>
            <person name="Richards S."/>
            <person name="Ruiz S.J."/>
            <person name="Santibanez J."/>
            <person name="Savard J."/>
            <person name="Scherer S.E."/>
            <person name="Schneider B."/>
            <person name="Sodergren E."/>
            <person name="Tautz D."/>
            <person name="Vattahil S."/>
            <person name="Villasana D."/>
            <person name="White C.S."/>
            <person name="Wright R."/>
            <person name="Park Y."/>
            <person name="Beeman R.W."/>
            <person name="Lord J."/>
            <person name="Oppert B."/>
            <person name="Lorenzen M."/>
            <person name="Brown S."/>
            <person name="Wang L."/>
            <person name="Savard J."/>
            <person name="Tautz D."/>
            <person name="Richards S."/>
            <person name="Weinstock G."/>
            <person name="Gibbs R.A."/>
            <person name="Liu Y."/>
            <person name="Worley K."/>
            <person name="Weinstock G."/>
            <person name="Elsik C.G."/>
            <person name="Reese J.T."/>
            <person name="Elhaik E."/>
            <person name="Landan G."/>
            <person name="Graur D."/>
            <person name="Arensburger P."/>
            <person name="Atkinson P."/>
            <person name="Beeman R.W."/>
            <person name="Beidler J."/>
            <person name="Brown S.J."/>
            <person name="Demuth J.P."/>
            <person name="Drury D.W."/>
            <person name="Du Y.Z."/>
            <person name="Fujiwara H."/>
            <person name="Lorenzen M."/>
            <person name="Maselli V."/>
            <person name="Osanai M."/>
            <person name="Park Y."/>
            <person name="Robertson H.M."/>
            <person name="Tu Z."/>
            <person name="Wang J.J."/>
            <person name="Wang S."/>
            <person name="Richards S."/>
            <person name="Song H."/>
            <person name="Zhang L."/>
            <person name="Sodergren E."/>
            <person name="Werner D."/>
            <person name="Stanke M."/>
            <person name="Morgenstern B."/>
            <person name="Solovyev V."/>
            <person name="Kosarev P."/>
            <person name="Brown G."/>
            <person name="Chen H.C."/>
            <person name="Ermolaeva O."/>
            <person name="Hlavina W."/>
            <person name="Kapustin Y."/>
            <person name="Kiryutin B."/>
            <person name="Kitts P."/>
            <person name="Maglott D."/>
            <person name="Pruitt K."/>
            <person name="Sapojnikov V."/>
            <person name="Souvorov A."/>
            <person name="Mackey A.J."/>
            <person name="Waterhouse R.M."/>
            <person name="Wyder S."/>
            <person name="Zdobnov E.M."/>
            <person name="Zdobnov E.M."/>
            <person name="Wyder S."/>
            <person name="Kriventseva E.V."/>
            <person name="Kadowaki T."/>
            <person name="Bork P."/>
            <person name="Aranda M."/>
            <person name="Bao R."/>
            <person name="Beermann A."/>
            <person name="Berns N."/>
            <person name="Bolognesi R."/>
            <person name="Bonneton F."/>
            <person name="Bopp D."/>
            <person name="Brown S.J."/>
            <person name="Bucher G."/>
            <person name="Butts T."/>
            <person name="Chaumot A."/>
            <person name="Denell R.E."/>
            <person name="Ferrier D.E."/>
            <person name="Friedrich M."/>
            <person name="Gordon C.M."/>
            <person name="Jindra M."/>
            <person name="Klingler M."/>
            <person name="Lan Q."/>
            <person name="Lattorff H.M."/>
            <person name="Laudet V."/>
            <person name="von Levetsow C."/>
            <person name="Liu Z."/>
            <person name="Lutz R."/>
            <person name="Lynch J.A."/>
            <person name="da Fonseca R.N."/>
            <person name="Posnien N."/>
            <person name="Reuter R."/>
            <person name="Roth S."/>
            <person name="Savard J."/>
            <person name="Schinko J.B."/>
            <person name="Schmitt C."/>
            <person name="Schoppmeier M."/>
            <person name="Schroder R."/>
            <person name="Shippy T.D."/>
            <person name="Simonnet F."/>
            <person name="Marques-Souza H."/>
            <person name="Tautz D."/>
            <person name="Tomoyasu Y."/>
            <person name="Trauner J."/>
            <person name="Van der Zee M."/>
            <person name="Vervoort M."/>
            <person name="Wittkopp N."/>
            <person name="Wimmer E.A."/>
            <person name="Yang X."/>
            <person name="Jones A.K."/>
            <person name="Sattelle D.B."/>
            <person name="Ebert P.R."/>
            <person name="Nelson D."/>
            <person name="Scott J.G."/>
            <person name="Beeman R.W."/>
            <person name="Muthukrishnan S."/>
            <person name="Kramer K.J."/>
            <person name="Arakane Y."/>
            <person name="Beeman R.W."/>
            <person name="Zhu Q."/>
            <person name="Hogenkamp D."/>
            <person name="Dixit R."/>
            <person name="Oppert B."/>
            <person name="Jiang H."/>
            <person name="Zou Z."/>
            <person name="Marshall J."/>
            <person name="Elpidina E."/>
            <person name="Vinokurov K."/>
            <person name="Oppert C."/>
            <person name="Zou Z."/>
            <person name="Evans J."/>
            <person name="Lu Z."/>
            <person name="Zhao P."/>
            <person name="Sumathipala N."/>
            <person name="Altincicek B."/>
            <person name="Vilcinskas A."/>
            <person name="Williams M."/>
            <person name="Hultmark D."/>
            <person name="Hetru C."/>
            <person name="Jiang H."/>
            <person name="Grimmelikhuijzen C.J."/>
            <person name="Hauser F."/>
            <person name="Cazzamali G."/>
            <person name="Williamson M."/>
            <person name="Park Y."/>
            <person name="Li B."/>
            <person name="Tanaka Y."/>
            <person name="Predel R."/>
            <person name="Neupert S."/>
            <person name="Schachtner J."/>
            <person name="Verleyen P."/>
            <person name="Raible F."/>
            <person name="Bork P."/>
            <person name="Friedrich M."/>
            <person name="Walden K.K."/>
            <person name="Robertson H.M."/>
            <person name="Angeli S."/>
            <person name="Foret S."/>
            <person name="Bucher G."/>
            <person name="Schuetz S."/>
            <person name="Maleszka R."/>
            <person name="Wimmer E.A."/>
            <person name="Beeman R.W."/>
            <person name="Lorenzen M."/>
            <person name="Tomoyasu Y."/>
            <person name="Miller S.C."/>
            <person name="Grossmann D."/>
            <person name="Bucher G."/>
        </authorList>
    </citation>
    <scope>NUCLEOTIDE SEQUENCE [LARGE SCALE GENOMIC DNA]</scope>
    <source>
        <strain evidence="2 3">Georgia GA2</strain>
    </source>
</reference>
<dbReference type="AlphaFoldDB" id="D6WBC7"/>
<dbReference type="PhylomeDB" id="D6WBC7"/>
<dbReference type="Proteomes" id="UP000007266">
    <property type="component" value="Linkage group 2"/>
</dbReference>
<dbReference type="OMA" id="PKWVNPC"/>
<dbReference type="HOGENOM" id="CLU_824545_0_0_1"/>
<dbReference type="OrthoDB" id="6049566at2759"/>
<feature type="region of interest" description="Disordered" evidence="1">
    <location>
        <begin position="50"/>
        <end position="69"/>
    </location>
</feature>
<reference evidence="2 3" key="2">
    <citation type="journal article" date="2010" name="Nucleic Acids Res.">
        <title>BeetleBase in 2010: revisions to provide comprehensive genomic information for Tribolium castaneum.</title>
        <authorList>
            <person name="Kim H.S."/>
            <person name="Murphy T."/>
            <person name="Xia J."/>
            <person name="Caragea D."/>
            <person name="Park Y."/>
            <person name="Beeman R.W."/>
            <person name="Lorenzen M.D."/>
            <person name="Butcher S."/>
            <person name="Manak J.R."/>
            <person name="Brown S.J."/>
        </authorList>
    </citation>
    <scope>GENOME REANNOTATION</scope>
    <source>
        <strain evidence="2 3">Georgia GA2</strain>
    </source>
</reference>
<proteinExistence type="predicted"/>
<dbReference type="KEGG" id="tca:103312158"/>
<evidence type="ECO:0000313" key="2">
    <source>
        <dbReference type="EMBL" id="EEZ98718.1"/>
    </source>
</evidence>
<evidence type="ECO:0000313" key="3">
    <source>
        <dbReference type="Proteomes" id="UP000007266"/>
    </source>
</evidence>
<sequence>MEMCTAQGHVVGMLDRDQRTAKVCRFDRHVVLVKEYEDSRDQTALTRRNKTISHRSVPGRTSPHSSCKTRKNRHFWKSLHRLKHALIVGAYLSLFTFPSIESAPTIRTPKSMSRAASKPKWFNPCGMSAVNGAAPEHRMPDVQLIDQILNQAQIAEVRAKMFKEEYVHKTFNMDAQQLHNYYKDKDYDWLPTKEIPKNLDQAVPQEHLDTLEFKPTLTTVYSYLQKFAVGIEQIVWDEEDRNGPFKSSFVQTEDYLRTLLCEIYTAIIEKELTVEQNVDRDIMGPEFRNMDNTSMNIRNWIIYRDYLNMLEYIIQVFRHFKAKIE</sequence>
<dbReference type="eggNOG" id="ENOG502S1SK">
    <property type="taxonomic scope" value="Eukaryota"/>
</dbReference>
<gene>
    <name evidence="2" type="primary">AUGUSTUS-3.0.2_01264</name>
    <name evidence="2" type="ORF">TcasGA2_TC001264</name>
</gene>
<evidence type="ECO:0000256" key="1">
    <source>
        <dbReference type="SAM" id="MobiDB-lite"/>
    </source>
</evidence>
<protein>
    <submittedName>
        <fullName evidence="2">Uncharacterized protein</fullName>
    </submittedName>
</protein>